<evidence type="ECO:0000256" key="3">
    <source>
        <dbReference type="SAM" id="MobiDB-lite"/>
    </source>
</evidence>
<evidence type="ECO:0008006" key="6">
    <source>
        <dbReference type="Google" id="ProtNLM"/>
    </source>
</evidence>
<evidence type="ECO:0000313" key="4">
    <source>
        <dbReference type="EnsemblPlants" id="AET2Gv20988600.1"/>
    </source>
</evidence>
<sequence length="859" mass="94386">CSSTSRRRSYSACHNRPPRRENTASPYHSPTTPTSSDFALAERASWLDAPGSSRSSGGGGRESTMLGARSKSGLADAKGDGKPEGKVGSKPSGKPEAKSNGKGTPPTPRGETPPTPKGDRPRKPAVPKANAAHGTPPSAPRTADKSPRSADRKSPKGATPTRITATTPPPPEKQGKAGKPCPEPQAAKPSQELQAQLDAVQEALKKAMGQLVEKEEEKGKVLEELECAKKVADEANAKLKEALDVQSRTVEIQKVRSMEPEQASNDDSAHGVEDELRRKLKSMQSQQEADAAALHSTVEQLEKARYELADAIDAKNWALSQADDAMRACEVNTHKIELLNAEVERLKGLLDSEVESKSREAADKIGKLEAENSVLKLELEKAKLAEKKVIELEGVVEQLRVDVANAKKECSKSDELADQLKKKVQLLEFQLEEADQSLILKGKSLDSVMEELDETSTLLKDKESEAAVLHDNVGSLEDEVTRLKEEIDVTSERLDAAEKDAADLIAEIEELRLKLQAVEDEKAEALNNDQLASSEIAALTEQKNELAKELEASKDEVEKVKKAMEGLASALHEMSAESREAQEKYLIKQEEIEHARAQVEELNNSLQNAKESYEVMLDEVNYEKVCLKKSVERMEAEAKNVSEEWQSKELSFVNSIRKSEEEIVTIKAQMDKYLAVVNEKEAENTELLEKMNHLEAQLVEANKASEEAKAETRQLKDKLLDKENELQNIQEENEDLQAKESAASEKIKELSYLVPNGTTNGGNKEEDNENGGGVDDEPVVVVAKMWENSKVTDYDSSKEKENDGESEVDLESNKGDSTLDSNGLQSAKMNNGITSPTKQQQQKKKKFKFSGLLKKKSSN</sequence>
<feature type="compositionally biased region" description="Low complexity" evidence="3">
    <location>
        <begin position="23"/>
        <end position="36"/>
    </location>
</feature>
<dbReference type="PANTHER" id="PTHR23160">
    <property type="entry name" value="SYNAPTONEMAL COMPLEX PROTEIN-RELATED"/>
    <property type="match status" value="1"/>
</dbReference>
<feature type="compositionally biased region" description="Basic and acidic residues" evidence="3">
    <location>
        <begin position="267"/>
        <end position="277"/>
    </location>
</feature>
<feature type="region of interest" description="Disordered" evidence="3">
    <location>
        <begin position="724"/>
        <end position="859"/>
    </location>
</feature>
<feature type="compositionally biased region" description="Acidic residues" evidence="3">
    <location>
        <begin position="766"/>
        <end position="778"/>
    </location>
</feature>
<feature type="compositionally biased region" description="Basic residues" evidence="3">
    <location>
        <begin position="841"/>
        <end position="859"/>
    </location>
</feature>
<keyword evidence="5" id="KW-1185">Reference proteome</keyword>
<evidence type="ECO:0000256" key="1">
    <source>
        <dbReference type="ARBA" id="ARBA00023054"/>
    </source>
</evidence>
<feature type="compositionally biased region" description="Basic and acidic residues" evidence="3">
    <location>
        <begin position="142"/>
        <end position="154"/>
    </location>
</feature>
<organism evidence="4 5">
    <name type="scientific">Aegilops tauschii subsp. strangulata</name>
    <name type="common">Goatgrass</name>
    <dbReference type="NCBI Taxonomy" id="200361"/>
    <lineage>
        <taxon>Eukaryota</taxon>
        <taxon>Viridiplantae</taxon>
        <taxon>Streptophyta</taxon>
        <taxon>Embryophyta</taxon>
        <taxon>Tracheophyta</taxon>
        <taxon>Spermatophyta</taxon>
        <taxon>Magnoliopsida</taxon>
        <taxon>Liliopsida</taxon>
        <taxon>Poales</taxon>
        <taxon>Poaceae</taxon>
        <taxon>BOP clade</taxon>
        <taxon>Pooideae</taxon>
        <taxon>Triticodae</taxon>
        <taxon>Triticeae</taxon>
        <taxon>Triticinae</taxon>
        <taxon>Aegilops</taxon>
    </lineage>
</organism>
<proteinExistence type="predicted"/>
<dbReference type="GO" id="GO:0007131">
    <property type="term" value="P:reciprocal meiotic recombination"/>
    <property type="evidence" value="ECO:0007669"/>
    <property type="project" value="TreeGrafter"/>
</dbReference>
<feature type="compositionally biased region" description="Basic and acidic residues" evidence="3">
    <location>
        <begin position="77"/>
        <end position="99"/>
    </location>
</feature>
<protein>
    <recommendedName>
        <fullName evidence="6">WEB family protein</fullName>
    </recommendedName>
</protein>
<dbReference type="STRING" id="200361.A0A453CWI8"/>
<feature type="region of interest" description="Disordered" evidence="3">
    <location>
        <begin position="254"/>
        <end position="294"/>
    </location>
</feature>
<feature type="compositionally biased region" description="Pro residues" evidence="3">
    <location>
        <begin position="105"/>
        <end position="116"/>
    </location>
</feature>
<evidence type="ECO:0000313" key="5">
    <source>
        <dbReference type="Proteomes" id="UP000015105"/>
    </source>
</evidence>
<dbReference type="Gramene" id="AET2Gv20988600.1">
    <property type="protein sequence ID" value="AET2Gv20988600.1"/>
    <property type="gene ID" value="AET2Gv20988600"/>
</dbReference>
<dbReference type="AlphaFoldDB" id="A0A453CWI8"/>
<reference evidence="4" key="5">
    <citation type="journal article" date="2021" name="G3 (Bethesda)">
        <title>Aegilops tauschii genome assembly Aet v5.0 features greater sequence contiguity and improved annotation.</title>
        <authorList>
            <person name="Wang L."/>
            <person name="Zhu T."/>
            <person name="Rodriguez J.C."/>
            <person name="Deal K.R."/>
            <person name="Dubcovsky J."/>
            <person name="McGuire P.E."/>
            <person name="Lux T."/>
            <person name="Spannagl M."/>
            <person name="Mayer K.F.X."/>
            <person name="Baldrich P."/>
            <person name="Meyers B.C."/>
            <person name="Huo N."/>
            <person name="Gu Y.Q."/>
            <person name="Zhou H."/>
            <person name="Devos K.M."/>
            <person name="Bennetzen J.L."/>
            <person name="Unver T."/>
            <person name="Budak H."/>
            <person name="Gulick P.J."/>
            <person name="Galiba G."/>
            <person name="Kalapos B."/>
            <person name="Nelson D.R."/>
            <person name="Li P."/>
            <person name="You F.M."/>
            <person name="Luo M.C."/>
            <person name="Dvorak J."/>
        </authorList>
    </citation>
    <scope>NUCLEOTIDE SEQUENCE [LARGE SCALE GENOMIC DNA]</scope>
    <source>
        <strain evidence="4">cv. AL8/78</strain>
    </source>
</reference>
<feature type="region of interest" description="Disordered" evidence="3">
    <location>
        <begin position="1"/>
        <end position="199"/>
    </location>
</feature>
<dbReference type="PANTHER" id="PTHR23160:SF6">
    <property type="entry name" value="OS04G0592400 PROTEIN"/>
    <property type="match status" value="1"/>
</dbReference>
<dbReference type="Gene3D" id="1.10.287.1490">
    <property type="match status" value="1"/>
</dbReference>
<reference evidence="4" key="4">
    <citation type="submission" date="2019-03" db="UniProtKB">
        <authorList>
            <consortium name="EnsemblPlants"/>
        </authorList>
    </citation>
    <scope>IDENTIFICATION</scope>
</reference>
<dbReference type="EnsemblPlants" id="AET2Gv20988600.1">
    <property type="protein sequence ID" value="AET2Gv20988600.1"/>
    <property type="gene ID" value="AET2Gv20988600"/>
</dbReference>
<evidence type="ECO:0000256" key="2">
    <source>
        <dbReference type="SAM" id="Coils"/>
    </source>
</evidence>
<reference evidence="5" key="1">
    <citation type="journal article" date="2014" name="Science">
        <title>Ancient hybridizations among the ancestral genomes of bread wheat.</title>
        <authorList>
            <consortium name="International Wheat Genome Sequencing Consortium,"/>
            <person name="Marcussen T."/>
            <person name="Sandve S.R."/>
            <person name="Heier L."/>
            <person name="Spannagl M."/>
            <person name="Pfeifer M."/>
            <person name="Jakobsen K.S."/>
            <person name="Wulff B.B."/>
            <person name="Steuernagel B."/>
            <person name="Mayer K.F."/>
            <person name="Olsen O.A."/>
        </authorList>
    </citation>
    <scope>NUCLEOTIDE SEQUENCE [LARGE SCALE GENOMIC DNA]</scope>
    <source>
        <strain evidence="5">cv. AL8/78</strain>
    </source>
</reference>
<keyword evidence="1 2" id="KW-0175">Coiled coil</keyword>
<feature type="compositionally biased region" description="Basic and acidic residues" evidence="3">
    <location>
        <begin position="790"/>
        <end position="803"/>
    </location>
</feature>
<dbReference type="Proteomes" id="UP000015105">
    <property type="component" value="Chromosome 2D"/>
</dbReference>
<reference evidence="5" key="2">
    <citation type="journal article" date="2017" name="Nat. Plants">
        <title>The Aegilops tauschii genome reveals multiple impacts of transposons.</title>
        <authorList>
            <person name="Zhao G."/>
            <person name="Zou C."/>
            <person name="Li K."/>
            <person name="Wang K."/>
            <person name="Li T."/>
            <person name="Gao L."/>
            <person name="Zhang X."/>
            <person name="Wang H."/>
            <person name="Yang Z."/>
            <person name="Liu X."/>
            <person name="Jiang W."/>
            <person name="Mao L."/>
            <person name="Kong X."/>
            <person name="Jiao Y."/>
            <person name="Jia J."/>
        </authorList>
    </citation>
    <scope>NUCLEOTIDE SEQUENCE [LARGE SCALE GENOMIC DNA]</scope>
    <source>
        <strain evidence="5">cv. AL8/78</strain>
    </source>
</reference>
<reference evidence="4" key="3">
    <citation type="journal article" date="2017" name="Nature">
        <title>Genome sequence of the progenitor of the wheat D genome Aegilops tauschii.</title>
        <authorList>
            <person name="Luo M.C."/>
            <person name="Gu Y.Q."/>
            <person name="Puiu D."/>
            <person name="Wang H."/>
            <person name="Twardziok S.O."/>
            <person name="Deal K.R."/>
            <person name="Huo N."/>
            <person name="Zhu T."/>
            <person name="Wang L."/>
            <person name="Wang Y."/>
            <person name="McGuire P.E."/>
            <person name="Liu S."/>
            <person name="Long H."/>
            <person name="Ramasamy R.K."/>
            <person name="Rodriguez J.C."/>
            <person name="Van S.L."/>
            <person name="Yuan L."/>
            <person name="Wang Z."/>
            <person name="Xia Z."/>
            <person name="Xiao L."/>
            <person name="Anderson O.D."/>
            <person name="Ouyang S."/>
            <person name="Liang Y."/>
            <person name="Zimin A.V."/>
            <person name="Pertea G."/>
            <person name="Qi P."/>
            <person name="Bennetzen J.L."/>
            <person name="Dai X."/>
            <person name="Dawson M.W."/>
            <person name="Muller H.G."/>
            <person name="Kugler K."/>
            <person name="Rivarola-Duarte L."/>
            <person name="Spannagl M."/>
            <person name="Mayer K.F.X."/>
            <person name="Lu F.H."/>
            <person name="Bevan M.W."/>
            <person name="Leroy P."/>
            <person name="Li P."/>
            <person name="You F.M."/>
            <person name="Sun Q."/>
            <person name="Liu Z."/>
            <person name="Lyons E."/>
            <person name="Wicker T."/>
            <person name="Salzberg S.L."/>
            <person name="Devos K.M."/>
            <person name="Dvorak J."/>
        </authorList>
    </citation>
    <scope>NUCLEOTIDE SEQUENCE [LARGE SCALE GENOMIC DNA]</scope>
    <source>
        <strain evidence="4">cv. AL8/78</strain>
    </source>
</reference>
<feature type="coiled-coil region" evidence="2">
    <location>
        <begin position="365"/>
        <end position="644"/>
    </location>
</feature>
<feature type="compositionally biased region" description="Basic and acidic residues" evidence="3">
    <location>
        <begin position="736"/>
        <end position="749"/>
    </location>
</feature>
<feature type="compositionally biased region" description="Polar residues" evidence="3">
    <location>
        <begin position="815"/>
        <end position="837"/>
    </location>
</feature>
<name>A0A453CWI8_AEGTS</name>
<dbReference type="FunFam" id="1.10.287.1490:FF:000031">
    <property type="entry name" value="Putative WEB family protein chloroplastic"/>
    <property type="match status" value="1"/>
</dbReference>
<accession>A0A453CWI8</accession>